<keyword evidence="6" id="KW-0227">DNA damage</keyword>
<dbReference type="NCBIfam" id="TIGR00630">
    <property type="entry name" value="uvra"/>
    <property type="match status" value="1"/>
</dbReference>
<keyword evidence="5" id="KW-0547">Nucleotide-binding</keyword>
<dbReference type="AlphaFoldDB" id="A0A5C6EA44"/>
<evidence type="ECO:0000256" key="1">
    <source>
        <dbReference type="ARBA" id="ARBA00004496"/>
    </source>
</evidence>
<feature type="domain" description="ABC transporter" evidence="19">
    <location>
        <begin position="556"/>
        <end position="884"/>
    </location>
</feature>
<evidence type="ECO:0000256" key="10">
    <source>
        <dbReference type="ARBA" id="ARBA00022840"/>
    </source>
</evidence>
<evidence type="ECO:0000256" key="15">
    <source>
        <dbReference type="ARBA" id="ARBA00038000"/>
    </source>
</evidence>
<dbReference type="PANTHER" id="PTHR43152">
    <property type="entry name" value="UVRABC SYSTEM PROTEIN A"/>
    <property type="match status" value="1"/>
</dbReference>
<sequence length="895" mass="96940">MSKVASNRKQRKSARAKTRSAANTIQIRGAREHNLQNVDVDIAHDKLTVITGVSGSGKSSLAFDTLFAEGQRQYIDSLSAYARQFLDQIPRPDVDSISGLAPTLAIDQKPGSSHGRSTVATISEIYDFLRLLYARVGTPHCSHCQSTIARQSPDAVVESLASLPDGTKVVMMAPMVRGRRGVHREVFDSIRQAGLLRVRTDGETYLLDDVPDLAPRKNHTIEAVVDRLVIRHPQSIRSSETTTAESKQLDSKRIDSKRIDSKRIDPRLRESVLLALRLGNGLASSLIQKPASTGEPSEWTESIFSTAMACIECGASFEEIEPRTFSFNSPYGACPTCDGLGRIDQSDQTIVCPDCHGGRLRKEALSVTIDGVPINELASMPLHDAADWFAKIGDSLSEVQSAIAAPITREVLKRLSFLSRVGVDYLTLDRSASSLSGGELQRVRLATSIGSGLVGVCYVLDEPSIGLHPADHDRLIDCILDLRDQGNTVIVVEHDEATMRAADDLIDMGEGAGKNGGKIISHGKPKRVEKDPNSLTGHYLAGRKRIPIPAERRKPKRSQWLTLSDVQTHNLKKVTARFPLGLLVGISGVSGSGKSSLVNDTLAPALAAHLGLQADAPGPFTKMTGAEQIDKMIVIDQSPIGRSPRSCPATYSGVLDEIRKVFAKTREAKTRGFTTSRFSFNAAAGRCELCKGLGVERIEMNFLSDLFVTCTRCGGKRFNRQTLQVRFKGASIADVLAMSIDDAASFFENVPRIERQLHSLQSVGLGYVHLGQSSTTLSGGEAQRIKLGTELARVSTGRTLYLLDEPTTGLHFQDIERLVNVLNQLVDAGNTVLVIEHQFDLLAACDWIIDLGPTGGVEGGQIVGTGSPEQLANDPTTATGKYLQQTLGRFSHTSS</sequence>
<reference evidence="20 21" key="1">
    <citation type="submission" date="2019-02" db="EMBL/GenBank/DDBJ databases">
        <title>Deep-cultivation of Planctomycetes and their phenomic and genomic characterization uncovers novel biology.</title>
        <authorList>
            <person name="Wiegand S."/>
            <person name="Jogler M."/>
            <person name="Boedeker C."/>
            <person name="Pinto D."/>
            <person name="Vollmers J."/>
            <person name="Rivas-Marin E."/>
            <person name="Kohn T."/>
            <person name="Peeters S.H."/>
            <person name="Heuer A."/>
            <person name="Rast P."/>
            <person name="Oberbeckmann S."/>
            <person name="Bunk B."/>
            <person name="Jeske O."/>
            <person name="Meyerdierks A."/>
            <person name="Storesund J.E."/>
            <person name="Kallscheuer N."/>
            <person name="Luecker S."/>
            <person name="Lage O.M."/>
            <person name="Pohl T."/>
            <person name="Merkel B.J."/>
            <person name="Hornburger P."/>
            <person name="Mueller R.-W."/>
            <person name="Bruemmer F."/>
            <person name="Labrenz M."/>
            <person name="Spormann A.M."/>
            <person name="Op Den Camp H."/>
            <person name="Overmann J."/>
            <person name="Amann R."/>
            <person name="Jetten M.S.M."/>
            <person name="Mascher T."/>
            <person name="Medema M.H."/>
            <person name="Devos D.P."/>
            <person name="Kaster A.-K."/>
            <person name="Ovreas L."/>
            <person name="Rohde M."/>
            <person name="Galperin M.Y."/>
            <person name="Jogler C."/>
        </authorList>
    </citation>
    <scope>NUCLEOTIDE SEQUENCE [LARGE SCALE GENOMIC DNA]</scope>
    <source>
        <strain evidence="20 21">Q31b</strain>
    </source>
</reference>
<comment type="subcellular location">
    <subcellularLocation>
        <location evidence="1">Cytoplasm</location>
    </subcellularLocation>
</comment>
<evidence type="ECO:0000256" key="9">
    <source>
        <dbReference type="ARBA" id="ARBA00022833"/>
    </source>
</evidence>
<evidence type="ECO:0000256" key="12">
    <source>
        <dbReference type="ARBA" id="ARBA00023125"/>
    </source>
</evidence>
<dbReference type="InterPro" id="IPR017871">
    <property type="entry name" value="ABC_transporter-like_CS"/>
</dbReference>
<keyword evidence="11" id="KW-0267">Excision nuclease</keyword>
<dbReference type="GO" id="GO:0005737">
    <property type="term" value="C:cytoplasm"/>
    <property type="evidence" value="ECO:0007669"/>
    <property type="project" value="UniProtKB-SubCell"/>
</dbReference>
<feature type="region of interest" description="Disordered" evidence="18">
    <location>
        <begin position="1"/>
        <end position="23"/>
    </location>
</feature>
<dbReference type="Gene3D" id="1.20.1580.10">
    <property type="entry name" value="ABC transporter ATPase like domain"/>
    <property type="match status" value="3"/>
</dbReference>
<dbReference type="Pfam" id="PF17760">
    <property type="entry name" value="UvrA_inter"/>
    <property type="match status" value="1"/>
</dbReference>
<evidence type="ECO:0000256" key="13">
    <source>
        <dbReference type="ARBA" id="ARBA00023204"/>
    </source>
</evidence>
<gene>
    <name evidence="20" type="primary">uvrA_1</name>
    <name evidence="20" type="ORF">Q31b_09040</name>
</gene>
<keyword evidence="14" id="KW-0742">SOS response</keyword>
<evidence type="ECO:0000256" key="14">
    <source>
        <dbReference type="ARBA" id="ARBA00023236"/>
    </source>
</evidence>
<dbReference type="GO" id="GO:0008270">
    <property type="term" value="F:zinc ion binding"/>
    <property type="evidence" value="ECO:0007669"/>
    <property type="project" value="UniProtKB-KW"/>
</dbReference>
<keyword evidence="10" id="KW-0067">ATP-binding</keyword>
<evidence type="ECO:0000256" key="17">
    <source>
        <dbReference type="ARBA" id="ARBA00042156"/>
    </source>
</evidence>
<evidence type="ECO:0000313" key="20">
    <source>
        <dbReference type="EMBL" id="TWU45728.1"/>
    </source>
</evidence>
<comment type="caution">
    <text evidence="20">The sequence shown here is derived from an EMBL/GenBank/DDBJ whole genome shotgun (WGS) entry which is preliminary data.</text>
</comment>
<dbReference type="SUPFAM" id="SSF52540">
    <property type="entry name" value="P-loop containing nucleoside triphosphate hydrolases"/>
    <property type="match status" value="2"/>
</dbReference>
<keyword evidence="4" id="KW-0677">Repeat</keyword>
<dbReference type="GO" id="GO:0009380">
    <property type="term" value="C:excinuclease repair complex"/>
    <property type="evidence" value="ECO:0007669"/>
    <property type="project" value="InterPro"/>
</dbReference>
<dbReference type="InterPro" id="IPR004602">
    <property type="entry name" value="UvrA"/>
</dbReference>
<organism evidence="20 21">
    <name type="scientific">Novipirellula aureliae</name>
    <dbReference type="NCBI Taxonomy" id="2527966"/>
    <lineage>
        <taxon>Bacteria</taxon>
        <taxon>Pseudomonadati</taxon>
        <taxon>Planctomycetota</taxon>
        <taxon>Planctomycetia</taxon>
        <taxon>Pirellulales</taxon>
        <taxon>Pirellulaceae</taxon>
        <taxon>Novipirellula</taxon>
    </lineage>
</organism>
<dbReference type="Proteomes" id="UP000315471">
    <property type="component" value="Unassembled WGS sequence"/>
</dbReference>
<dbReference type="InterPro" id="IPR041102">
    <property type="entry name" value="UvrA_inter"/>
</dbReference>
<evidence type="ECO:0000256" key="18">
    <source>
        <dbReference type="SAM" id="MobiDB-lite"/>
    </source>
</evidence>
<keyword evidence="8" id="KW-0863">Zinc-finger</keyword>
<evidence type="ECO:0000313" key="21">
    <source>
        <dbReference type="Proteomes" id="UP000315471"/>
    </source>
</evidence>
<protein>
    <recommendedName>
        <fullName evidence="16">UvrABC system protein A</fullName>
    </recommendedName>
    <alternativeName>
        <fullName evidence="17">Excinuclease ABC subunit A</fullName>
    </alternativeName>
</protein>
<evidence type="ECO:0000256" key="16">
    <source>
        <dbReference type="ARBA" id="ARBA00039316"/>
    </source>
</evidence>
<dbReference type="GO" id="GO:0016887">
    <property type="term" value="F:ATP hydrolysis activity"/>
    <property type="evidence" value="ECO:0007669"/>
    <property type="project" value="InterPro"/>
</dbReference>
<dbReference type="PROSITE" id="PS50893">
    <property type="entry name" value="ABC_TRANSPORTER_2"/>
    <property type="match status" value="1"/>
</dbReference>
<evidence type="ECO:0000259" key="19">
    <source>
        <dbReference type="PROSITE" id="PS50893"/>
    </source>
</evidence>
<evidence type="ECO:0000256" key="2">
    <source>
        <dbReference type="ARBA" id="ARBA00022490"/>
    </source>
</evidence>
<dbReference type="InterPro" id="IPR003439">
    <property type="entry name" value="ABC_transporter-like_ATP-bd"/>
</dbReference>
<dbReference type="FunFam" id="1.20.1580.10:FF:000003">
    <property type="entry name" value="UvrABC system protein A"/>
    <property type="match status" value="1"/>
</dbReference>
<dbReference type="PROSITE" id="PS00211">
    <property type="entry name" value="ABC_TRANSPORTER_1"/>
    <property type="match status" value="2"/>
</dbReference>
<accession>A0A5C6EA44</accession>
<dbReference type="GO" id="GO:0003677">
    <property type="term" value="F:DNA binding"/>
    <property type="evidence" value="ECO:0007669"/>
    <property type="project" value="UniProtKB-KW"/>
</dbReference>
<dbReference type="GO" id="GO:0006289">
    <property type="term" value="P:nucleotide-excision repair"/>
    <property type="evidence" value="ECO:0007669"/>
    <property type="project" value="InterPro"/>
</dbReference>
<name>A0A5C6EA44_9BACT</name>
<proteinExistence type="inferred from homology"/>
<evidence type="ECO:0000256" key="8">
    <source>
        <dbReference type="ARBA" id="ARBA00022771"/>
    </source>
</evidence>
<dbReference type="InterPro" id="IPR027417">
    <property type="entry name" value="P-loop_NTPase"/>
</dbReference>
<dbReference type="EMBL" id="SJPY01000001">
    <property type="protein sequence ID" value="TWU45728.1"/>
    <property type="molecule type" value="Genomic_DNA"/>
</dbReference>
<dbReference type="PANTHER" id="PTHR43152:SF3">
    <property type="entry name" value="UVRABC SYSTEM PROTEIN A"/>
    <property type="match status" value="1"/>
</dbReference>
<keyword evidence="12" id="KW-0238">DNA-binding</keyword>
<dbReference type="Gene3D" id="3.30.190.20">
    <property type="match status" value="1"/>
</dbReference>
<keyword evidence="2" id="KW-0963">Cytoplasm</keyword>
<feature type="compositionally biased region" description="Basic residues" evidence="18">
    <location>
        <begin position="1"/>
        <end position="18"/>
    </location>
</feature>
<evidence type="ECO:0000256" key="11">
    <source>
        <dbReference type="ARBA" id="ARBA00022881"/>
    </source>
</evidence>
<comment type="similarity">
    <text evidence="15">Belongs to the ABC transporter superfamily. UvrA family.</text>
</comment>
<dbReference type="RefSeq" id="WP_390622299.1">
    <property type="nucleotide sequence ID" value="NZ_SJPY01000001.1"/>
</dbReference>
<keyword evidence="21" id="KW-1185">Reference proteome</keyword>
<keyword evidence="7" id="KW-0228">DNA excision</keyword>
<dbReference type="GO" id="GO:0009432">
    <property type="term" value="P:SOS response"/>
    <property type="evidence" value="ECO:0007669"/>
    <property type="project" value="UniProtKB-KW"/>
</dbReference>
<evidence type="ECO:0000256" key="3">
    <source>
        <dbReference type="ARBA" id="ARBA00022723"/>
    </source>
</evidence>
<dbReference type="GO" id="GO:0004518">
    <property type="term" value="F:nuclease activity"/>
    <property type="evidence" value="ECO:0007669"/>
    <property type="project" value="UniProtKB-KW"/>
</dbReference>
<evidence type="ECO:0000256" key="5">
    <source>
        <dbReference type="ARBA" id="ARBA00022741"/>
    </source>
</evidence>
<keyword evidence="3" id="KW-0479">Metal-binding</keyword>
<keyword evidence="9" id="KW-0862">Zinc</keyword>
<dbReference type="Gene3D" id="3.40.50.300">
    <property type="entry name" value="P-loop containing nucleotide triphosphate hydrolases"/>
    <property type="match status" value="3"/>
</dbReference>
<keyword evidence="13" id="KW-0234">DNA repair</keyword>
<evidence type="ECO:0000256" key="6">
    <source>
        <dbReference type="ARBA" id="ARBA00022763"/>
    </source>
</evidence>
<evidence type="ECO:0000256" key="7">
    <source>
        <dbReference type="ARBA" id="ARBA00022769"/>
    </source>
</evidence>
<evidence type="ECO:0000256" key="4">
    <source>
        <dbReference type="ARBA" id="ARBA00022737"/>
    </source>
</evidence>
<dbReference type="GO" id="GO:0005524">
    <property type="term" value="F:ATP binding"/>
    <property type="evidence" value="ECO:0007669"/>
    <property type="project" value="UniProtKB-KW"/>
</dbReference>